<protein>
    <submittedName>
        <fullName evidence="1">Uncharacterized protein</fullName>
    </submittedName>
</protein>
<comment type="caution">
    <text evidence="1">The sequence shown here is derived from an EMBL/GenBank/DDBJ whole genome shotgun (WGS) entry which is preliminary data.</text>
</comment>
<dbReference type="Proteomes" id="UP000828048">
    <property type="component" value="Chromosome 7"/>
</dbReference>
<sequence length="324" mass="36426">MGVSGEYVTDRFRANYGDCDRWSQSFTMFVGNLPRDMDEEWMVQLFSAAGNVIDVFIPKKRSAKQNWKFGFVRFACKEEGLKSIHLWNAKVIRGHKIFVKFARFASQWSSRGVVQKAQESNQRMEAFKPKKFTYNQRMPRGNFVDRGNTNSNIGYGKPGDKFVVRGNTNRNGSGKPSIRVFEEGNEWLRRTVVGKLYPTRSLVFIQGHLQNLGYADVLVRPMGVMKGMEEDGSADVDTKVADSKGFVADSVLEVTKEGIADLESEKPSLSLVDVNVVQENIVEVVANSLGSVDVLRESKYSSSLGKVPSVLGSKMVCWEWVLPH</sequence>
<keyword evidence="2" id="KW-1185">Reference proteome</keyword>
<reference evidence="1 2" key="1">
    <citation type="journal article" date="2021" name="Hortic Res">
        <title>High-quality reference genome and annotation aids understanding of berry development for evergreen blueberry (Vaccinium darrowii).</title>
        <authorList>
            <person name="Yu J."/>
            <person name="Hulse-Kemp A.M."/>
            <person name="Babiker E."/>
            <person name="Staton M."/>
        </authorList>
    </citation>
    <scope>NUCLEOTIDE SEQUENCE [LARGE SCALE GENOMIC DNA]</scope>
    <source>
        <strain evidence="2">cv. NJ 8807/NJ 8810</strain>
        <tissue evidence="1">Young leaf</tissue>
    </source>
</reference>
<accession>A0ACB7Y783</accession>
<name>A0ACB7Y783_9ERIC</name>
<evidence type="ECO:0000313" key="2">
    <source>
        <dbReference type="Proteomes" id="UP000828048"/>
    </source>
</evidence>
<dbReference type="EMBL" id="CM037157">
    <property type="protein sequence ID" value="KAH7849358.1"/>
    <property type="molecule type" value="Genomic_DNA"/>
</dbReference>
<organism evidence="1 2">
    <name type="scientific">Vaccinium darrowii</name>
    <dbReference type="NCBI Taxonomy" id="229202"/>
    <lineage>
        <taxon>Eukaryota</taxon>
        <taxon>Viridiplantae</taxon>
        <taxon>Streptophyta</taxon>
        <taxon>Embryophyta</taxon>
        <taxon>Tracheophyta</taxon>
        <taxon>Spermatophyta</taxon>
        <taxon>Magnoliopsida</taxon>
        <taxon>eudicotyledons</taxon>
        <taxon>Gunneridae</taxon>
        <taxon>Pentapetalae</taxon>
        <taxon>asterids</taxon>
        <taxon>Ericales</taxon>
        <taxon>Ericaceae</taxon>
        <taxon>Vaccinioideae</taxon>
        <taxon>Vaccinieae</taxon>
        <taxon>Vaccinium</taxon>
    </lineage>
</organism>
<proteinExistence type="predicted"/>
<evidence type="ECO:0000313" key="1">
    <source>
        <dbReference type="EMBL" id="KAH7849358.1"/>
    </source>
</evidence>
<gene>
    <name evidence="1" type="ORF">Vadar_016718</name>
</gene>